<dbReference type="AlphaFoldDB" id="A0A518CCM5"/>
<evidence type="ECO:0000313" key="2">
    <source>
        <dbReference type="EMBL" id="QDU76978.1"/>
    </source>
</evidence>
<feature type="chain" id="PRO_5021697711" evidence="1">
    <location>
        <begin position="26"/>
        <end position="375"/>
    </location>
</feature>
<gene>
    <name evidence="2" type="ORF">Pan97_40370</name>
</gene>
<accession>A0A518CCM5</accession>
<dbReference type="Proteomes" id="UP000318626">
    <property type="component" value="Chromosome"/>
</dbReference>
<dbReference type="KEGG" id="bvo:Pan97_40370"/>
<feature type="signal peptide" evidence="1">
    <location>
        <begin position="1"/>
        <end position="25"/>
    </location>
</feature>
<dbReference type="RefSeq" id="WP_144975520.1">
    <property type="nucleotide sequence ID" value="NZ_CP036289.1"/>
</dbReference>
<keyword evidence="3" id="KW-1185">Reference proteome</keyword>
<evidence type="ECO:0000256" key="1">
    <source>
        <dbReference type="SAM" id="SignalP"/>
    </source>
</evidence>
<keyword evidence="1" id="KW-0732">Signal</keyword>
<name>A0A518CCM5_9BACT</name>
<protein>
    <submittedName>
        <fullName evidence="2">Uncharacterized protein</fullName>
    </submittedName>
</protein>
<reference evidence="3" key="1">
    <citation type="submission" date="2019-02" db="EMBL/GenBank/DDBJ databases">
        <title>Deep-cultivation of Planctomycetes and their phenomic and genomic characterization uncovers novel biology.</title>
        <authorList>
            <person name="Wiegand S."/>
            <person name="Jogler M."/>
            <person name="Boedeker C."/>
            <person name="Pinto D."/>
            <person name="Vollmers J."/>
            <person name="Rivas-Marin E."/>
            <person name="Kohn T."/>
            <person name="Peeters S.H."/>
            <person name="Heuer A."/>
            <person name="Rast P."/>
            <person name="Oberbeckmann S."/>
            <person name="Bunk B."/>
            <person name="Jeske O."/>
            <person name="Meyerdierks A."/>
            <person name="Storesund J.E."/>
            <person name="Kallscheuer N."/>
            <person name="Luecker S."/>
            <person name="Lage O.M."/>
            <person name="Pohl T."/>
            <person name="Merkel B.J."/>
            <person name="Hornburger P."/>
            <person name="Mueller R.-W."/>
            <person name="Bruemmer F."/>
            <person name="Labrenz M."/>
            <person name="Spormann A.M."/>
            <person name="Op den Camp H."/>
            <person name="Overmann J."/>
            <person name="Amann R."/>
            <person name="Jetten M.S.M."/>
            <person name="Mascher T."/>
            <person name="Medema M.H."/>
            <person name="Devos D.P."/>
            <person name="Kaster A.-K."/>
            <person name="Ovreas L."/>
            <person name="Rohde M."/>
            <person name="Galperin M.Y."/>
            <person name="Jogler C."/>
        </authorList>
    </citation>
    <scope>NUCLEOTIDE SEQUENCE [LARGE SCALE GENOMIC DNA]</scope>
    <source>
        <strain evidence="3">Pan97</strain>
    </source>
</reference>
<dbReference type="EMBL" id="CP036289">
    <property type="protein sequence ID" value="QDU76978.1"/>
    <property type="molecule type" value="Genomic_DNA"/>
</dbReference>
<proteinExistence type="predicted"/>
<dbReference type="OrthoDB" id="248327at2"/>
<organism evidence="2 3">
    <name type="scientific">Bremerella volcania</name>
    <dbReference type="NCBI Taxonomy" id="2527984"/>
    <lineage>
        <taxon>Bacteria</taxon>
        <taxon>Pseudomonadati</taxon>
        <taxon>Planctomycetota</taxon>
        <taxon>Planctomycetia</taxon>
        <taxon>Pirellulales</taxon>
        <taxon>Pirellulaceae</taxon>
        <taxon>Bremerella</taxon>
    </lineage>
</organism>
<evidence type="ECO:0000313" key="3">
    <source>
        <dbReference type="Proteomes" id="UP000318626"/>
    </source>
</evidence>
<sequence length="375" mass="41813" precursor="true">MFVHTNLRLALAMGLVAAVTTTTWAAPPWANLIPFQRVEADAEKTYELTEEHGPWLIMATSFTGPGAEKDANDLVLELRKDYGLEAYTWHQSYDYTDSVVGKGYDRYGGPKKMRYMNDVSFTSYVVMVGNFQTVDESGVEKTLNKIKTAKPKVFKDSYTVKNDTIKTIRQKLREAIDSEDDKEKGPMGNAFVTRNPLLPEEYFRPKGMDELVLKMNKDNQYSLLNCPGKYTVRVATFRGAVELDQKKIDEIEQKNIVSGTRLAVAAEKAEKLAGALRKQGVEAYSFHDRSESIVTVGSFETVGTPRRDGKIEINPQVKRIMDGYKGGTGTATIEGGTAPSYKPKSLNGIVFDVQPLPVEVPKVSIAADYARRPLR</sequence>